<keyword evidence="2" id="KW-0812">Transmembrane</keyword>
<dbReference type="AlphaFoldDB" id="G0MFZ7"/>
<keyword evidence="2" id="KW-1133">Transmembrane helix</keyword>
<name>G0MFZ7_CAEBE</name>
<dbReference type="InParanoid" id="G0MFZ7"/>
<dbReference type="Proteomes" id="UP000008068">
    <property type="component" value="Unassembled WGS sequence"/>
</dbReference>
<dbReference type="OMA" id="PRYYMKK"/>
<protein>
    <submittedName>
        <fullName evidence="3">Uncharacterized protein</fullName>
    </submittedName>
</protein>
<sequence length="201" mass="24541">MSDTSEEDDFQEEEVEEEEDRGFVELMPDGFPRYYMKKPKGEWWEYARPMSPEEAWAKEKLDKETDGETLWRWAKTFMFILAMKTIDSFFVMIFIHILPFVVRIWLTTRVFIDRNRCYKKLSYVKPTYSLPILWYIVEKSFIPVMPVVILKIFFSFDDLFPGPMFRNKGYQEWHMWVKEEVYPSLSYNPLSVWSVYRHYCM</sequence>
<dbReference type="eggNOG" id="ENOG502TJ6F">
    <property type="taxonomic scope" value="Eukaryota"/>
</dbReference>
<gene>
    <name evidence="3" type="ORF">CAEBREN_19253</name>
</gene>
<dbReference type="OrthoDB" id="10272660at2759"/>
<evidence type="ECO:0000313" key="3">
    <source>
        <dbReference type="EMBL" id="EGT56663.1"/>
    </source>
</evidence>
<evidence type="ECO:0000256" key="2">
    <source>
        <dbReference type="SAM" id="Phobius"/>
    </source>
</evidence>
<feature type="transmembrane region" description="Helical" evidence="2">
    <location>
        <begin position="132"/>
        <end position="154"/>
    </location>
</feature>
<keyword evidence="4" id="KW-1185">Reference proteome</keyword>
<dbReference type="EMBL" id="GL379793">
    <property type="protein sequence ID" value="EGT56663.1"/>
    <property type="molecule type" value="Genomic_DNA"/>
</dbReference>
<reference evidence="4" key="1">
    <citation type="submission" date="2011-07" db="EMBL/GenBank/DDBJ databases">
        <authorList>
            <consortium name="Caenorhabditis brenneri Sequencing and Analysis Consortium"/>
            <person name="Wilson R.K."/>
        </authorList>
    </citation>
    <scope>NUCLEOTIDE SEQUENCE [LARGE SCALE GENOMIC DNA]</scope>
    <source>
        <strain evidence="4">PB2801</strain>
    </source>
</reference>
<keyword evidence="2" id="KW-0472">Membrane</keyword>
<evidence type="ECO:0000313" key="4">
    <source>
        <dbReference type="Proteomes" id="UP000008068"/>
    </source>
</evidence>
<feature type="transmembrane region" description="Helical" evidence="2">
    <location>
        <begin position="89"/>
        <end position="112"/>
    </location>
</feature>
<proteinExistence type="predicted"/>
<accession>G0MFZ7</accession>
<organism evidence="4">
    <name type="scientific">Caenorhabditis brenneri</name>
    <name type="common">Nematode worm</name>
    <dbReference type="NCBI Taxonomy" id="135651"/>
    <lineage>
        <taxon>Eukaryota</taxon>
        <taxon>Metazoa</taxon>
        <taxon>Ecdysozoa</taxon>
        <taxon>Nematoda</taxon>
        <taxon>Chromadorea</taxon>
        <taxon>Rhabditida</taxon>
        <taxon>Rhabditina</taxon>
        <taxon>Rhabditomorpha</taxon>
        <taxon>Rhabditoidea</taxon>
        <taxon>Rhabditidae</taxon>
        <taxon>Peloderinae</taxon>
        <taxon>Caenorhabditis</taxon>
    </lineage>
</organism>
<dbReference type="HOGENOM" id="CLU_1361505_0_0_1"/>
<evidence type="ECO:0000256" key="1">
    <source>
        <dbReference type="SAM" id="MobiDB-lite"/>
    </source>
</evidence>
<feature type="region of interest" description="Disordered" evidence="1">
    <location>
        <begin position="1"/>
        <end position="22"/>
    </location>
</feature>
<feature type="compositionally biased region" description="Acidic residues" evidence="1">
    <location>
        <begin position="1"/>
        <end position="20"/>
    </location>
</feature>